<keyword evidence="5" id="KW-1185">Reference proteome</keyword>
<dbReference type="SUPFAM" id="SSF51735">
    <property type="entry name" value="NAD(P)-binding Rossmann-fold domains"/>
    <property type="match status" value="1"/>
</dbReference>
<keyword evidence="1" id="KW-1133">Transmembrane helix</keyword>
<evidence type="ECO:0000259" key="3">
    <source>
        <dbReference type="Pfam" id="PF02254"/>
    </source>
</evidence>
<reference evidence="4 5" key="1">
    <citation type="submission" date="2020-03" db="EMBL/GenBank/DDBJ databases">
        <title>Whole genome shotgun sequence of Phytohabitans rumicis NBRC 108638.</title>
        <authorList>
            <person name="Komaki H."/>
            <person name="Tamura T."/>
        </authorList>
    </citation>
    <scope>NUCLEOTIDE SEQUENCE [LARGE SCALE GENOMIC DNA]</scope>
    <source>
        <strain evidence="4 5">NBRC 108638</strain>
    </source>
</reference>
<dbReference type="Gene3D" id="3.40.50.720">
    <property type="entry name" value="NAD(P)-binding Rossmann-like Domain"/>
    <property type="match status" value="1"/>
</dbReference>
<accession>A0A6V8LGC0</accession>
<dbReference type="InterPro" id="IPR003148">
    <property type="entry name" value="RCK_N"/>
</dbReference>
<evidence type="ECO:0000313" key="4">
    <source>
        <dbReference type="EMBL" id="GFJ91675.1"/>
    </source>
</evidence>
<dbReference type="GO" id="GO:0006813">
    <property type="term" value="P:potassium ion transport"/>
    <property type="evidence" value="ECO:0007669"/>
    <property type="project" value="InterPro"/>
</dbReference>
<dbReference type="InterPro" id="IPR036291">
    <property type="entry name" value="NAD(P)-bd_dom_sf"/>
</dbReference>
<dbReference type="Gene3D" id="6.20.350.10">
    <property type="match status" value="2"/>
</dbReference>
<keyword evidence="1" id="KW-0472">Membrane</keyword>
<protein>
    <submittedName>
        <fullName evidence="4">Uncharacterized protein</fullName>
    </submittedName>
</protein>
<evidence type="ECO:0000256" key="1">
    <source>
        <dbReference type="SAM" id="Phobius"/>
    </source>
</evidence>
<gene>
    <name evidence="4" type="ORF">Prum_053170</name>
</gene>
<dbReference type="EMBL" id="BLPG01000001">
    <property type="protein sequence ID" value="GFJ91675.1"/>
    <property type="molecule type" value="Genomic_DNA"/>
</dbReference>
<feature type="transmembrane region" description="Helical" evidence="1">
    <location>
        <begin position="20"/>
        <end position="41"/>
    </location>
</feature>
<dbReference type="Pfam" id="PF02254">
    <property type="entry name" value="TrkA_N"/>
    <property type="match status" value="1"/>
</dbReference>
<dbReference type="Pfam" id="PF02026">
    <property type="entry name" value="RyR"/>
    <property type="match status" value="1"/>
</dbReference>
<keyword evidence="1" id="KW-0812">Transmembrane</keyword>
<dbReference type="Proteomes" id="UP000482960">
    <property type="component" value="Unassembled WGS sequence"/>
</dbReference>
<evidence type="ECO:0000313" key="5">
    <source>
        <dbReference type="Proteomes" id="UP000482960"/>
    </source>
</evidence>
<reference evidence="4 5" key="2">
    <citation type="submission" date="2020-03" db="EMBL/GenBank/DDBJ databases">
        <authorList>
            <person name="Ichikawa N."/>
            <person name="Kimura A."/>
            <person name="Kitahashi Y."/>
            <person name="Uohara A."/>
        </authorList>
    </citation>
    <scope>NUCLEOTIDE SEQUENCE [LARGE SCALE GENOMIC DNA]</scope>
    <source>
        <strain evidence="4 5">NBRC 108638</strain>
    </source>
</reference>
<feature type="domain" description="Ryanodine receptor Ryr" evidence="2">
    <location>
        <begin position="506"/>
        <end position="574"/>
    </location>
</feature>
<comment type="caution">
    <text evidence="4">The sequence shown here is derived from an EMBL/GenBank/DDBJ whole genome shotgun (WGS) entry which is preliminary data.</text>
</comment>
<dbReference type="AlphaFoldDB" id="A0A6V8LGC0"/>
<dbReference type="InterPro" id="IPR003032">
    <property type="entry name" value="Ryanodine_rcpt"/>
</dbReference>
<proteinExistence type="predicted"/>
<evidence type="ECO:0000259" key="2">
    <source>
        <dbReference type="Pfam" id="PF02026"/>
    </source>
</evidence>
<sequence>MAEPRTDLPRQHPAANTLRIGFTVTAAASLVLGYVGFGIFLRDSTQYGNRPLDLLYYDVQLFVLGADPLQQAGPYPWPLEIARYAAPLATITALVEAARLLFAVELRRLRARRAHDHVIVCGDTPLAEILSRRLHASGNRVVQIRSQSGSVAPSPSYPLLVLGDGRDAGTLSAAGLHRATALYACTQESAANIAIGLTAGRGRRLRSPSLPIYTHVPDPDLCLTLQARYLGLPNPPGARLDFFNVDDLAARKLFMEEPLAPGDGPAPHLLVAGMTAFGRALIVEAARHWRRRPDSAPGSALHIALVAGDATETLGHLTHRYPFLRHACRLRAYDEDLVDLLVNGELNDPPDRAYICYEDEERALKTALTADRYWRGRRNSTVVRLDQLADFREDGGLASQLFDEGPTRLRVYGVLRAACDPMLIAEDLVERLARVIHDRYLAARHSHGDARMTSPSIVPWEDLSPELRQTNRAQAEDIGRKLRAIGCVLIPRMRQAEEDVMSEVEVERLAMMEHERWCMERLAAGWRFADRRDDRRKLHPALRDWSTLPADLRERNHDAVREVPLILADAGFQLVRV</sequence>
<name>A0A6V8LGC0_9ACTN</name>
<dbReference type="RefSeq" id="WP_173078705.1">
    <property type="nucleotide sequence ID" value="NZ_BAABJB010000004.1"/>
</dbReference>
<feature type="domain" description="RCK N-terminal" evidence="3">
    <location>
        <begin position="118"/>
        <end position="201"/>
    </location>
</feature>
<organism evidence="4 5">
    <name type="scientific">Phytohabitans rumicis</name>
    <dbReference type="NCBI Taxonomy" id="1076125"/>
    <lineage>
        <taxon>Bacteria</taxon>
        <taxon>Bacillati</taxon>
        <taxon>Actinomycetota</taxon>
        <taxon>Actinomycetes</taxon>
        <taxon>Micromonosporales</taxon>
        <taxon>Micromonosporaceae</taxon>
    </lineage>
</organism>